<protein>
    <submittedName>
        <fullName evidence="3">Thymidylate synthase</fullName>
    </submittedName>
</protein>
<dbReference type="InterPro" id="IPR036956">
    <property type="entry name" value="Impact_N_sf"/>
</dbReference>
<accession>B9L803</accession>
<dbReference type="InterPro" id="IPR001498">
    <property type="entry name" value="Impact_N"/>
</dbReference>
<dbReference type="Pfam" id="PF01205">
    <property type="entry name" value="Impact_N"/>
    <property type="match status" value="1"/>
</dbReference>
<gene>
    <name evidence="3" type="ordered locus">NAMH_0338</name>
</gene>
<reference evidence="3 4" key="1">
    <citation type="journal article" date="2009" name="PLoS Genet.">
        <title>Adaptations to submarine hydrothermal environments exemplified by the genome of Nautilia profundicola.</title>
        <authorList>
            <person name="Campbell B.J."/>
            <person name="Smith J.L."/>
            <person name="Hanson T.E."/>
            <person name="Klotz M.G."/>
            <person name="Stein L.Y."/>
            <person name="Lee C.K."/>
            <person name="Wu D."/>
            <person name="Robinson J.M."/>
            <person name="Khouri H.M."/>
            <person name="Eisen J.A."/>
            <person name="Cary S.C."/>
        </authorList>
    </citation>
    <scope>NUCLEOTIDE SEQUENCE [LARGE SCALE GENOMIC DNA]</scope>
    <source>
        <strain evidence="4">ATCC BAA-1463 / DSM 18972 / AmH</strain>
    </source>
</reference>
<dbReference type="PANTHER" id="PTHR16301">
    <property type="entry name" value="IMPACT-RELATED"/>
    <property type="match status" value="1"/>
</dbReference>
<organism evidence="3 4">
    <name type="scientific">Nautilia profundicola (strain ATCC BAA-1463 / DSM 18972 / AmH)</name>
    <dbReference type="NCBI Taxonomy" id="598659"/>
    <lineage>
        <taxon>Bacteria</taxon>
        <taxon>Pseudomonadati</taxon>
        <taxon>Campylobacterota</taxon>
        <taxon>Epsilonproteobacteria</taxon>
        <taxon>Nautiliales</taxon>
        <taxon>Nautiliaceae</taxon>
        <taxon>Nautilia</taxon>
    </lineage>
</organism>
<keyword evidence="4" id="KW-1185">Reference proteome</keyword>
<proteinExistence type="inferred from homology"/>
<evidence type="ECO:0000313" key="4">
    <source>
        <dbReference type="Proteomes" id="UP000000448"/>
    </source>
</evidence>
<feature type="domain" description="Impact N-terminal" evidence="2">
    <location>
        <begin position="15"/>
        <end position="118"/>
    </location>
</feature>
<evidence type="ECO:0000259" key="2">
    <source>
        <dbReference type="Pfam" id="PF01205"/>
    </source>
</evidence>
<name>B9L803_NAUPA</name>
<dbReference type="HOGENOM" id="CLU_083552_1_2_7"/>
<sequence>MKTVNSISAATLEIKKSKFHSFLVPFSLFEEKLEELKKVHPKANHHVTAFRYLNEYNQIVEGSSDDGEPRGSSGRPTLKVLQGNDLINVGIITVRYFGGILLGVGGLVKAYSDVANLAVKNANLLEYKDIFEYSFSVDYEKTREIEYILKQNGIFVENREFGIEGIEYTIRDDIEKINLIKGVL</sequence>
<dbReference type="InterPro" id="IPR020568">
    <property type="entry name" value="Ribosomal_Su5_D2-typ_SF"/>
</dbReference>
<dbReference type="OrthoDB" id="9813771at2"/>
<dbReference type="Gene3D" id="3.30.230.30">
    <property type="entry name" value="Impact, N-terminal domain"/>
    <property type="match status" value="1"/>
</dbReference>
<dbReference type="SUPFAM" id="SSF54211">
    <property type="entry name" value="Ribosomal protein S5 domain 2-like"/>
    <property type="match status" value="1"/>
</dbReference>
<dbReference type="eggNOG" id="COG1739">
    <property type="taxonomic scope" value="Bacteria"/>
</dbReference>
<dbReference type="PANTHER" id="PTHR16301:SF20">
    <property type="entry name" value="IMPACT FAMILY MEMBER YIGZ"/>
    <property type="match status" value="1"/>
</dbReference>
<dbReference type="AlphaFoldDB" id="B9L803"/>
<dbReference type="KEGG" id="nam:NAMH_0338"/>
<comment type="similarity">
    <text evidence="1">Belongs to the IMPACT family.</text>
</comment>
<evidence type="ECO:0000313" key="3">
    <source>
        <dbReference type="EMBL" id="ACM93093.1"/>
    </source>
</evidence>
<dbReference type="Proteomes" id="UP000000448">
    <property type="component" value="Chromosome"/>
</dbReference>
<dbReference type="STRING" id="598659.NAMH_0338"/>
<dbReference type="EMBL" id="CP001279">
    <property type="protein sequence ID" value="ACM93093.1"/>
    <property type="molecule type" value="Genomic_DNA"/>
</dbReference>
<dbReference type="GO" id="GO:0005737">
    <property type="term" value="C:cytoplasm"/>
    <property type="evidence" value="ECO:0007669"/>
    <property type="project" value="TreeGrafter"/>
</dbReference>
<evidence type="ECO:0000256" key="1">
    <source>
        <dbReference type="ARBA" id="ARBA00007665"/>
    </source>
</evidence>
<dbReference type="RefSeq" id="WP_015902145.1">
    <property type="nucleotide sequence ID" value="NC_012115.1"/>
</dbReference>
<dbReference type="InterPro" id="IPR023582">
    <property type="entry name" value="Impact"/>
</dbReference>
<dbReference type="GO" id="GO:0006446">
    <property type="term" value="P:regulation of translational initiation"/>
    <property type="evidence" value="ECO:0007669"/>
    <property type="project" value="TreeGrafter"/>
</dbReference>